<evidence type="ECO:0000256" key="2">
    <source>
        <dbReference type="ARBA" id="ARBA00022676"/>
    </source>
</evidence>
<dbReference type="EMBL" id="PKTG01000105">
    <property type="protein sequence ID" value="PLX16807.1"/>
    <property type="molecule type" value="Genomic_DNA"/>
</dbReference>
<evidence type="ECO:0000256" key="3">
    <source>
        <dbReference type="ARBA" id="ARBA00022679"/>
    </source>
</evidence>
<feature type="domain" description="Glycosyltransferase 2-like" evidence="9">
    <location>
        <begin position="10"/>
        <end position="166"/>
    </location>
</feature>
<evidence type="ECO:0000256" key="5">
    <source>
        <dbReference type="ARBA" id="ARBA00022985"/>
    </source>
</evidence>
<gene>
    <name evidence="10" type="ORF">C0601_09215</name>
</gene>
<feature type="transmembrane region" description="Helical" evidence="8">
    <location>
        <begin position="206"/>
        <end position="225"/>
    </location>
</feature>
<evidence type="ECO:0000313" key="11">
    <source>
        <dbReference type="Proteomes" id="UP000234857"/>
    </source>
</evidence>
<dbReference type="Proteomes" id="UP000234857">
    <property type="component" value="Unassembled WGS sequence"/>
</dbReference>
<keyword evidence="7 8" id="KW-0472">Membrane</keyword>
<dbReference type="CDD" id="cd04179">
    <property type="entry name" value="DPM_DPG-synthase_like"/>
    <property type="match status" value="1"/>
</dbReference>
<accession>A0A2N5ZDR9</accession>
<evidence type="ECO:0000256" key="8">
    <source>
        <dbReference type="SAM" id="Phobius"/>
    </source>
</evidence>
<sequence length="257" mass="30352">MEKMFEDSVSVIIPVFNEKDNIKRLIEETLFVLKAFKCFEIIVVDDGSTEDIFSEIESFNNIKYIRLLNNLGQGLAIRVGLLFAKNKYIVTMDGDGQNDPKDIIRLYESIIKNDADLICGLRKNRKDKHIKRILSLGAYYLRHVFLKDETRDSGCTLKIYKKDVFININMDGRAFMFLPFFFKCLGYKVAQKEVVHRRRFSGKSKYISFFEVLVGLRYLLFFFIYKMLFPVRFKSFLKQNIINKDNVNDYIQDIREN</sequence>
<keyword evidence="4 8" id="KW-0812">Transmembrane</keyword>
<keyword evidence="6 8" id="KW-1133">Transmembrane helix</keyword>
<keyword evidence="2" id="KW-0328">Glycosyltransferase</keyword>
<dbReference type="InterPro" id="IPR029044">
    <property type="entry name" value="Nucleotide-diphossugar_trans"/>
</dbReference>
<reference evidence="10 11" key="1">
    <citation type="submission" date="2017-11" db="EMBL/GenBank/DDBJ databases">
        <title>Genome-resolved metagenomics identifies genetic mobility, metabolic interactions, and unexpected diversity in perchlorate-reducing communities.</title>
        <authorList>
            <person name="Barnum T.P."/>
            <person name="Figueroa I.A."/>
            <person name="Carlstrom C.I."/>
            <person name="Lucas L.N."/>
            <person name="Engelbrektson A.L."/>
            <person name="Coates J.D."/>
        </authorList>
    </citation>
    <scope>NUCLEOTIDE SEQUENCE [LARGE SCALE GENOMIC DNA]</scope>
    <source>
        <strain evidence="10">BM706</strain>
    </source>
</reference>
<evidence type="ECO:0000313" key="10">
    <source>
        <dbReference type="EMBL" id="PLX16807.1"/>
    </source>
</evidence>
<evidence type="ECO:0000256" key="7">
    <source>
        <dbReference type="ARBA" id="ARBA00023136"/>
    </source>
</evidence>
<dbReference type="GO" id="GO:0099621">
    <property type="term" value="F:undecaprenyl-phosphate 4-deoxy-4-formamido-L-arabinose transferase activity"/>
    <property type="evidence" value="ECO:0007669"/>
    <property type="project" value="TreeGrafter"/>
</dbReference>
<keyword evidence="3" id="KW-0808">Transferase</keyword>
<keyword evidence="5" id="KW-0448">Lipopolysaccharide biosynthesis</keyword>
<dbReference type="Pfam" id="PF00535">
    <property type="entry name" value="Glycos_transf_2"/>
    <property type="match status" value="1"/>
</dbReference>
<evidence type="ECO:0000259" key="9">
    <source>
        <dbReference type="Pfam" id="PF00535"/>
    </source>
</evidence>
<organism evidence="10 11">
    <name type="scientific">Muiribacterium halophilum</name>
    <dbReference type="NCBI Taxonomy" id="2053465"/>
    <lineage>
        <taxon>Bacteria</taxon>
        <taxon>Candidatus Muiribacteriota</taxon>
        <taxon>Candidatus Muiribacteriia</taxon>
        <taxon>Candidatus Muiribacteriales</taxon>
        <taxon>Candidatus Muiribacteriaceae</taxon>
        <taxon>Candidatus Muiribacterium</taxon>
    </lineage>
</organism>
<dbReference type="GO" id="GO:0005886">
    <property type="term" value="C:plasma membrane"/>
    <property type="evidence" value="ECO:0007669"/>
    <property type="project" value="TreeGrafter"/>
</dbReference>
<dbReference type="Gene3D" id="3.90.550.10">
    <property type="entry name" value="Spore Coat Polysaccharide Biosynthesis Protein SpsA, Chain A"/>
    <property type="match status" value="1"/>
</dbReference>
<dbReference type="InterPro" id="IPR050256">
    <property type="entry name" value="Glycosyltransferase_2"/>
</dbReference>
<name>A0A2N5ZDR9_MUIH1</name>
<evidence type="ECO:0000256" key="6">
    <source>
        <dbReference type="ARBA" id="ARBA00022989"/>
    </source>
</evidence>
<keyword evidence="1" id="KW-1003">Cell membrane</keyword>
<dbReference type="GO" id="GO:0009103">
    <property type="term" value="P:lipopolysaccharide biosynthetic process"/>
    <property type="evidence" value="ECO:0007669"/>
    <property type="project" value="UniProtKB-KW"/>
</dbReference>
<dbReference type="PANTHER" id="PTHR48090">
    <property type="entry name" value="UNDECAPRENYL-PHOSPHATE 4-DEOXY-4-FORMAMIDO-L-ARABINOSE TRANSFERASE-RELATED"/>
    <property type="match status" value="1"/>
</dbReference>
<comment type="caution">
    <text evidence="10">The sequence shown here is derived from an EMBL/GenBank/DDBJ whole genome shotgun (WGS) entry which is preliminary data.</text>
</comment>
<proteinExistence type="predicted"/>
<dbReference type="PANTHER" id="PTHR48090:SF3">
    <property type="entry name" value="UNDECAPRENYL-PHOSPHATE 4-DEOXY-4-FORMAMIDO-L-ARABINOSE TRANSFERASE"/>
    <property type="match status" value="1"/>
</dbReference>
<dbReference type="InterPro" id="IPR001173">
    <property type="entry name" value="Glyco_trans_2-like"/>
</dbReference>
<evidence type="ECO:0000256" key="4">
    <source>
        <dbReference type="ARBA" id="ARBA00022692"/>
    </source>
</evidence>
<protein>
    <recommendedName>
        <fullName evidence="9">Glycosyltransferase 2-like domain-containing protein</fullName>
    </recommendedName>
</protein>
<evidence type="ECO:0000256" key="1">
    <source>
        <dbReference type="ARBA" id="ARBA00022475"/>
    </source>
</evidence>
<dbReference type="AlphaFoldDB" id="A0A2N5ZDR9"/>
<dbReference type="SUPFAM" id="SSF53448">
    <property type="entry name" value="Nucleotide-diphospho-sugar transferases"/>
    <property type="match status" value="1"/>
</dbReference>